<comment type="caution">
    <text evidence="1">The sequence shown here is derived from an EMBL/GenBank/DDBJ whole genome shotgun (WGS) entry which is preliminary data.</text>
</comment>
<dbReference type="RefSeq" id="WP_371844758.1">
    <property type="nucleotide sequence ID" value="NZ_JBGMEL010000024.1"/>
</dbReference>
<name>A0ABV4NTY5_9GAMM</name>
<gene>
    <name evidence="1" type="ORF">ACCI51_17750</name>
</gene>
<keyword evidence="2" id="KW-1185">Reference proteome</keyword>
<reference evidence="1 2" key="1">
    <citation type="submission" date="2024-08" db="EMBL/GenBank/DDBJ databases">
        <authorList>
            <person name="Ishaq N."/>
        </authorList>
    </citation>
    <scope>NUCLEOTIDE SEQUENCE [LARGE SCALE GENOMIC DNA]</scope>
    <source>
        <strain evidence="1 2">JCM 30400</strain>
    </source>
</reference>
<evidence type="ECO:0000313" key="1">
    <source>
        <dbReference type="EMBL" id="MFA0792386.1"/>
    </source>
</evidence>
<protein>
    <recommendedName>
        <fullName evidence="3">PIN domain-containing protein</fullName>
    </recommendedName>
</protein>
<evidence type="ECO:0000313" key="2">
    <source>
        <dbReference type="Proteomes" id="UP001569414"/>
    </source>
</evidence>
<organism evidence="1 2">
    <name type="scientific">Microbulbifer echini</name>
    <dbReference type="NCBI Taxonomy" id="1529067"/>
    <lineage>
        <taxon>Bacteria</taxon>
        <taxon>Pseudomonadati</taxon>
        <taxon>Pseudomonadota</taxon>
        <taxon>Gammaproteobacteria</taxon>
        <taxon>Cellvibrionales</taxon>
        <taxon>Microbulbiferaceae</taxon>
        <taxon>Microbulbifer</taxon>
    </lineage>
</organism>
<evidence type="ECO:0008006" key="3">
    <source>
        <dbReference type="Google" id="ProtNLM"/>
    </source>
</evidence>
<dbReference type="Proteomes" id="UP001569414">
    <property type="component" value="Unassembled WGS sequence"/>
</dbReference>
<dbReference type="EMBL" id="JBGMEL010000024">
    <property type="protein sequence ID" value="MFA0792386.1"/>
    <property type="molecule type" value="Genomic_DNA"/>
</dbReference>
<proteinExistence type="predicted"/>
<accession>A0ABV4NTY5</accession>
<sequence length="92" mass="10578">MRLLMKVLMPVKSENNAITDKSMPSVFKDLITSANPESSCFYLEDGKRAAIFVLKQKRQYHVMTFNKKFFSALGAEIWIAPVLSQKELQKHL</sequence>